<dbReference type="Gene3D" id="3.90.1150.10">
    <property type="entry name" value="Aspartate Aminotransferase, domain 1"/>
    <property type="match status" value="1"/>
</dbReference>
<dbReference type="Gene3D" id="3.40.640.10">
    <property type="entry name" value="Type I PLP-dependent aspartate aminotransferase-like (Major domain)"/>
    <property type="match status" value="1"/>
</dbReference>
<dbReference type="RefSeq" id="WP_002881778.1">
    <property type="nucleotide sequence ID" value="NZ_LS991949.1"/>
</dbReference>
<dbReference type="InterPro" id="IPR015424">
    <property type="entry name" value="PyrdxlP-dep_Trfase"/>
</dbReference>
<dbReference type="Proteomes" id="UP000247715">
    <property type="component" value="Unassembled WGS sequence"/>
</dbReference>
<keyword evidence="2" id="KW-0663">Pyridoxal phosphate</keyword>
<proteinExistence type="predicted"/>
<organism evidence="4 5">
    <name type="scientific">Metamycoplasma alkalescens</name>
    <dbReference type="NCBI Taxonomy" id="45363"/>
    <lineage>
        <taxon>Bacteria</taxon>
        <taxon>Bacillati</taxon>
        <taxon>Mycoplasmatota</taxon>
        <taxon>Mycoplasmoidales</taxon>
        <taxon>Metamycoplasmataceae</taxon>
        <taxon>Metamycoplasma</taxon>
    </lineage>
</organism>
<protein>
    <submittedName>
        <fullName evidence="4">Cysteine desulfurase/selenocysteine lyase</fullName>
    </submittedName>
</protein>
<dbReference type="GO" id="GO:0016829">
    <property type="term" value="F:lyase activity"/>
    <property type="evidence" value="ECO:0007669"/>
    <property type="project" value="UniProtKB-KW"/>
</dbReference>
<feature type="domain" description="Aminotransferase class V" evidence="3">
    <location>
        <begin position="20"/>
        <end position="377"/>
    </location>
</feature>
<dbReference type="InterPro" id="IPR000192">
    <property type="entry name" value="Aminotrans_V_dom"/>
</dbReference>
<gene>
    <name evidence="4" type="ORF">BCF88_10122</name>
</gene>
<comment type="caution">
    <text evidence="4">The sequence shown here is derived from an EMBL/GenBank/DDBJ whole genome shotgun (WGS) entry which is preliminary data.</text>
</comment>
<dbReference type="Pfam" id="PF00266">
    <property type="entry name" value="Aminotran_5"/>
    <property type="match status" value="1"/>
</dbReference>
<dbReference type="EMBL" id="QKLP01000001">
    <property type="protein sequence ID" value="PYF43704.1"/>
    <property type="molecule type" value="Genomic_DNA"/>
</dbReference>
<evidence type="ECO:0000256" key="1">
    <source>
        <dbReference type="ARBA" id="ARBA00001933"/>
    </source>
</evidence>
<accession>A0A318U8G7</accession>
<dbReference type="PANTHER" id="PTHR43586">
    <property type="entry name" value="CYSTEINE DESULFURASE"/>
    <property type="match status" value="1"/>
</dbReference>
<evidence type="ECO:0000313" key="4">
    <source>
        <dbReference type="EMBL" id="PYF43704.1"/>
    </source>
</evidence>
<dbReference type="PANTHER" id="PTHR43586:SF8">
    <property type="entry name" value="CYSTEINE DESULFURASE 1, CHLOROPLASTIC"/>
    <property type="match status" value="1"/>
</dbReference>
<sequence length="391" mass="44481">MFKIAREKIFPMFKNNPNIVYLDNAALAFKPISVINKGNEFYEKYSISTRTADSKLGIRIDQEIKSVRNKIAKFLNANEDEVIFTQGTTDGLNQIAKMLANIIDEGEIIFSFFNHSSAIVPFLENFNHKKIKIKYCLDEKEILLAINQQTKIIVIPQVSNNFQANYNLKKIYAKCKEYNTILINDAAQAIVHEEVDFEFCDVLVFSGNKIYGPTGTGALLIKKNLLNQLSLVKWGGGQVQNIFDDFNWNVRNSINKWEPGTPNFAGLLQLGEAISFFLSFDIKDIIEHEKELANYAFDALSKIKNIEIASQRGDTIILFNIKNIPPQDVASYLGNRDIYVRSGAFCAYKFKEINNFSNAYVRISLAMYNQKNDIDKLVQVLKTGGNFIEIL</sequence>
<dbReference type="InterPro" id="IPR015421">
    <property type="entry name" value="PyrdxlP-dep_Trfase_major"/>
</dbReference>
<name>A0A318U8G7_9BACT</name>
<reference evidence="4 5" key="1">
    <citation type="submission" date="2018-06" db="EMBL/GenBank/DDBJ databases">
        <title>Genomic Encyclopedia of Archaeal and Bacterial Type Strains, Phase II (KMG-II): from individual species to whole genera.</title>
        <authorList>
            <person name="Goeker M."/>
        </authorList>
    </citation>
    <scope>NUCLEOTIDE SEQUENCE [LARGE SCALE GENOMIC DNA]</scope>
    <source>
        <strain evidence="4 5">ATCC 29103</strain>
    </source>
</reference>
<evidence type="ECO:0000313" key="5">
    <source>
        <dbReference type="Proteomes" id="UP000247715"/>
    </source>
</evidence>
<dbReference type="InterPro" id="IPR015422">
    <property type="entry name" value="PyrdxlP-dep_Trfase_small"/>
</dbReference>
<dbReference type="SUPFAM" id="SSF53383">
    <property type="entry name" value="PLP-dependent transferases"/>
    <property type="match status" value="1"/>
</dbReference>
<dbReference type="AlphaFoldDB" id="A0A318U8G7"/>
<evidence type="ECO:0000259" key="3">
    <source>
        <dbReference type="Pfam" id="PF00266"/>
    </source>
</evidence>
<evidence type="ECO:0000256" key="2">
    <source>
        <dbReference type="ARBA" id="ARBA00022898"/>
    </source>
</evidence>
<keyword evidence="4" id="KW-0456">Lyase</keyword>
<comment type="cofactor">
    <cofactor evidence="1">
        <name>pyridoxal 5'-phosphate</name>
        <dbReference type="ChEBI" id="CHEBI:597326"/>
    </cofactor>
</comment>